<name>A0A6A6JKG1_WESOR</name>
<evidence type="ECO:0000313" key="3">
    <source>
        <dbReference type="Proteomes" id="UP000800097"/>
    </source>
</evidence>
<keyword evidence="1" id="KW-0732">Signal</keyword>
<gene>
    <name evidence="2" type="ORF">EI97DRAFT_434221</name>
</gene>
<evidence type="ECO:0000256" key="1">
    <source>
        <dbReference type="SAM" id="SignalP"/>
    </source>
</evidence>
<feature type="signal peptide" evidence="1">
    <location>
        <begin position="1"/>
        <end position="16"/>
    </location>
</feature>
<dbReference type="OrthoDB" id="5076485at2759"/>
<dbReference type="RefSeq" id="XP_033652908.1">
    <property type="nucleotide sequence ID" value="XM_033798572.1"/>
</dbReference>
<dbReference type="Proteomes" id="UP000800097">
    <property type="component" value="Unassembled WGS sequence"/>
</dbReference>
<accession>A0A6A6JKG1</accession>
<protein>
    <submittedName>
        <fullName evidence="2">Uncharacterized protein</fullName>
    </submittedName>
</protein>
<reference evidence="2" key="1">
    <citation type="journal article" date="2020" name="Stud. Mycol.">
        <title>101 Dothideomycetes genomes: a test case for predicting lifestyles and emergence of pathogens.</title>
        <authorList>
            <person name="Haridas S."/>
            <person name="Albert R."/>
            <person name="Binder M."/>
            <person name="Bloem J."/>
            <person name="Labutti K."/>
            <person name="Salamov A."/>
            <person name="Andreopoulos B."/>
            <person name="Baker S."/>
            <person name="Barry K."/>
            <person name="Bills G."/>
            <person name="Bluhm B."/>
            <person name="Cannon C."/>
            <person name="Castanera R."/>
            <person name="Culley D."/>
            <person name="Daum C."/>
            <person name="Ezra D."/>
            <person name="Gonzalez J."/>
            <person name="Henrissat B."/>
            <person name="Kuo A."/>
            <person name="Liang C."/>
            <person name="Lipzen A."/>
            <person name="Lutzoni F."/>
            <person name="Magnuson J."/>
            <person name="Mondo S."/>
            <person name="Nolan M."/>
            <person name="Ohm R."/>
            <person name="Pangilinan J."/>
            <person name="Park H.-J."/>
            <person name="Ramirez L."/>
            <person name="Alfaro M."/>
            <person name="Sun H."/>
            <person name="Tritt A."/>
            <person name="Yoshinaga Y."/>
            <person name="Zwiers L.-H."/>
            <person name="Turgeon B."/>
            <person name="Goodwin S."/>
            <person name="Spatafora J."/>
            <person name="Crous P."/>
            <person name="Grigoriev I."/>
        </authorList>
    </citation>
    <scope>NUCLEOTIDE SEQUENCE</scope>
    <source>
        <strain evidence="2">CBS 379.55</strain>
    </source>
</reference>
<evidence type="ECO:0000313" key="2">
    <source>
        <dbReference type="EMBL" id="KAF2275369.1"/>
    </source>
</evidence>
<feature type="chain" id="PRO_5025400447" evidence="1">
    <location>
        <begin position="17"/>
        <end position="93"/>
    </location>
</feature>
<dbReference type="GeneID" id="54551747"/>
<dbReference type="AlphaFoldDB" id="A0A6A6JKG1"/>
<proteinExistence type="predicted"/>
<keyword evidence="3" id="KW-1185">Reference proteome</keyword>
<dbReference type="EMBL" id="ML986497">
    <property type="protein sequence ID" value="KAF2275369.1"/>
    <property type="molecule type" value="Genomic_DNA"/>
</dbReference>
<organism evidence="2 3">
    <name type="scientific">Westerdykella ornata</name>
    <dbReference type="NCBI Taxonomy" id="318751"/>
    <lineage>
        <taxon>Eukaryota</taxon>
        <taxon>Fungi</taxon>
        <taxon>Dikarya</taxon>
        <taxon>Ascomycota</taxon>
        <taxon>Pezizomycotina</taxon>
        <taxon>Dothideomycetes</taxon>
        <taxon>Pleosporomycetidae</taxon>
        <taxon>Pleosporales</taxon>
        <taxon>Sporormiaceae</taxon>
        <taxon>Westerdykella</taxon>
    </lineage>
</organism>
<sequence length="93" mass="10625">MKSLFHLFQLLSFTLALDDFPPAIHIPEVIHTGTEVEGYVDVEVHNFDTTYCNAFRVYLATRPGEQRNPAFYHEDCMSSSVQTFPPSPIYLSL</sequence>